<protein>
    <recommendedName>
        <fullName evidence="4">Lipoprotein</fullName>
    </recommendedName>
</protein>
<accession>A0A841KIA7</accession>
<dbReference type="OrthoDB" id="10020752at2"/>
<name>A0A841KIA7_9GAMM</name>
<dbReference type="PROSITE" id="PS51257">
    <property type="entry name" value="PROKAR_LIPOPROTEIN"/>
    <property type="match status" value="1"/>
</dbReference>
<reference evidence="2 3" key="1">
    <citation type="submission" date="2020-08" db="EMBL/GenBank/DDBJ databases">
        <title>Genomic Encyclopedia of Type Strains, Phase IV (KMG-IV): sequencing the most valuable type-strain genomes for metagenomic binning, comparative biology and taxonomic classification.</title>
        <authorList>
            <person name="Goeker M."/>
        </authorList>
    </citation>
    <scope>NUCLEOTIDE SEQUENCE [LARGE SCALE GENOMIC DNA]</scope>
    <source>
        <strain evidence="2 3">DSM 107085</strain>
    </source>
</reference>
<gene>
    <name evidence="2" type="ORF">HNQ86_002261</name>
</gene>
<sequence>MKRLILSALTVTGLLALGGCVLTPAYQYSGGSDGYYYGQSPYAADQTVIYGSAGPVYYNDPWYTPYAWGPGVSTNIYYYSGGHRRYRYGDHDRHDHRYDGDRRRYDHDGDRDRRFDRHRNPAPQYRQSNRLGARGVELMHRQQQQNGSTSSRRSDSRNDRRRHR</sequence>
<dbReference type="EMBL" id="JACHET010000001">
    <property type="protein sequence ID" value="MBB6184916.1"/>
    <property type="molecule type" value="Genomic_DNA"/>
</dbReference>
<evidence type="ECO:0000256" key="1">
    <source>
        <dbReference type="SAM" id="MobiDB-lite"/>
    </source>
</evidence>
<feature type="region of interest" description="Disordered" evidence="1">
    <location>
        <begin position="88"/>
        <end position="164"/>
    </location>
</feature>
<organism evidence="2 3">
    <name type="scientific">Oleiagrimonas soli</name>
    <dbReference type="NCBI Taxonomy" id="1543381"/>
    <lineage>
        <taxon>Bacteria</taxon>
        <taxon>Pseudomonadati</taxon>
        <taxon>Pseudomonadota</taxon>
        <taxon>Gammaproteobacteria</taxon>
        <taxon>Lysobacterales</taxon>
        <taxon>Rhodanobacteraceae</taxon>
        <taxon>Oleiagrimonas</taxon>
    </lineage>
</organism>
<dbReference type="Proteomes" id="UP000560000">
    <property type="component" value="Unassembled WGS sequence"/>
</dbReference>
<dbReference type="AlphaFoldDB" id="A0A841KIA7"/>
<comment type="caution">
    <text evidence="2">The sequence shown here is derived from an EMBL/GenBank/DDBJ whole genome shotgun (WGS) entry which is preliminary data.</text>
</comment>
<proteinExistence type="predicted"/>
<evidence type="ECO:0000313" key="2">
    <source>
        <dbReference type="EMBL" id="MBB6184916.1"/>
    </source>
</evidence>
<feature type="compositionally biased region" description="Basic and acidic residues" evidence="1">
    <location>
        <begin position="88"/>
        <end position="119"/>
    </location>
</feature>
<evidence type="ECO:0008006" key="4">
    <source>
        <dbReference type="Google" id="ProtNLM"/>
    </source>
</evidence>
<dbReference type="RefSeq" id="WP_052395357.1">
    <property type="nucleotide sequence ID" value="NZ_JACHET010000001.1"/>
</dbReference>
<evidence type="ECO:0000313" key="3">
    <source>
        <dbReference type="Proteomes" id="UP000560000"/>
    </source>
</evidence>